<comment type="caution">
    <text evidence="3">The sequence shown here is derived from an EMBL/GenBank/DDBJ whole genome shotgun (WGS) entry which is preliminary data.</text>
</comment>
<evidence type="ECO:0000313" key="3">
    <source>
        <dbReference type="EMBL" id="GAO31072.1"/>
    </source>
</evidence>
<feature type="transmembrane region" description="Helical" evidence="2">
    <location>
        <begin position="174"/>
        <end position="192"/>
    </location>
</feature>
<accession>A0A0E9LZT0</accession>
<keyword evidence="2" id="KW-0812">Transmembrane</keyword>
<dbReference type="EMBL" id="BAZW01000037">
    <property type="protein sequence ID" value="GAO31072.1"/>
    <property type="molecule type" value="Genomic_DNA"/>
</dbReference>
<dbReference type="AlphaFoldDB" id="A0A0E9LZT0"/>
<dbReference type="Proteomes" id="UP000032900">
    <property type="component" value="Unassembled WGS sequence"/>
</dbReference>
<name>A0A0E9LZT0_9BACT</name>
<proteinExistence type="predicted"/>
<evidence type="ECO:0000256" key="2">
    <source>
        <dbReference type="SAM" id="Phobius"/>
    </source>
</evidence>
<dbReference type="RefSeq" id="WP_227625865.1">
    <property type="nucleotide sequence ID" value="NZ_BAZW01000037.1"/>
</dbReference>
<sequence length="348" mass="39527">MAVSNTMINTKMLRPALILLIGLWLPGLLSAQSVSASASLDSTLMVIGGQMQLKLEVVQPADLKVAFPQFTDTITENIEIVEAHPGDTAVIDGDRIAISRAYTITSFDSGLHYLPPIHFEYMEGEMMRRETTRSLALMVVNPFEEVDPEKGIFDLKSPYDLPFIFAELLKYHKWLALFFLLQAIIALVIIYLQRTKKPLSQIFVKEKPKEPAHIVALRELDKIKKEKLWQSGQIKTFYSQLTDALRRYLEERYHFQAMEQTSGEIMSSIKRIELPNKKLYDQLHQILDTADLAKFAKYEPLTDENDLALINAYFFVNQTKEEPQETAEEAAKASLAKEAAESNSQSGH</sequence>
<evidence type="ECO:0000313" key="4">
    <source>
        <dbReference type="Proteomes" id="UP000032900"/>
    </source>
</evidence>
<evidence type="ECO:0000256" key="1">
    <source>
        <dbReference type="SAM" id="MobiDB-lite"/>
    </source>
</evidence>
<keyword evidence="4" id="KW-1185">Reference proteome</keyword>
<gene>
    <name evidence="3" type="ORF">JCM15548_13408</name>
</gene>
<reference evidence="3 4" key="1">
    <citation type="journal article" date="2015" name="Microbes Environ.">
        <title>Distribution and evolution of nitrogen fixation genes in the phylum bacteroidetes.</title>
        <authorList>
            <person name="Inoue J."/>
            <person name="Oshima K."/>
            <person name="Suda W."/>
            <person name="Sakamoto M."/>
            <person name="Iino T."/>
            <person name="Noda S."/>
            <person name="Hongoh Y."/>
            <person name="Hattori M."/>
            <person name="Ohkuma M."/>
        </authorList>
    </citation>
    <scope>NUCLEOTIDE SEQUENCE [LARGE SCALE GENOMIC DNA]</scope>
    <source>
        <strain evidence="3">JCM 15548</strain>
    </source>
</reference>
<dbReference type="STRING" id="1236989.JCM15548_13408"/>
<keyword evidence="2" id="KW-0472">Membrane</keyword>
<keyword evidence="2" id="KW-1133">Transmembrane helix</keyword>
<evidence type="ECO:0008006" key="5">
    <source>
        <dbReference type="Google" id="ProtNLM"/>
    </source>
</evidence>
<protein>
    <recommendedName>
        <fullName evidence="5">BatD protein</fullName>
    </recommendedName>
</protein>
<organism evidence="3 4">
    <name type="scientific">Geofilum rubicundum JCM 15548</name>
    <dbReference type="NCBI Taxonomy" id="1236989"/>
    <lineage>
        <taxon>Bacteria</taxon>
        <taxon>Pseudomonadati</taxon>
        <taxon>Bacteroidota</taxon>
        <taxon>Bacteroidia</taxon>
        <taxon>Marinilabiliales</taxon>
        <taxon>Marinilabiliaceae</taxon>
        <taxon>Geofilum</taxon>
    </lineage>
</organism>
<feature type="region of interest" description="Disordered" evidence="1">
    <location>
        <begin position="325"/>
        <end position="348"/>
    </location>
</feature>